<feature type="transmembrane region" description="Helical" evidence="1">
    <location>
        <begin position="36"/>
        <end position="53"/>
    </location>
</feature>
<protein>
    <submittedName>
        <fullName evidence="2">Uncharacterized protein</fullName>
    </submittedName>
</protein>
<dbReference type="EMBL" id="PGXC01000004">
    <property type="protein sequence ID" value="PKK90704.1"/>
    <property type="molecule type" value="Genomic_DNA"/>
</dbReference>
<dbReference type="Proteomes" id="UP000233256">
    <property type="component" value="Unassembled WGS sequence"/>
</dbReference>
<organism evidence="2 3">
    <name type="scientific">Candidatus Wallbacteria bacterium HGW-Wallbacteria-1</name>
    <dbReference type="NCBI Taxonomy" id="2013854"/>
    <lineage>
        <taxon>Bacteria</taxon>
        <taxon>Candidatus Walliibacteriota</taxon>
    </lineage>
</organism>
<evidence type="ECO:0000313" key="2">
    <source>
        <dbReference type="EMBL" id="PKK90704.1"/>
    </source>
</evidence>
<comment type="caution">
    <text evidence="2">The sequence shown here is derived from an EMBL/GenBank/DDBJ whole genome shotgun (WGS) entry which is preliminary data.</text>
</comment>
<reference evidence="2 3" key="1">
    <citation type="journal article" date="2017" name="ISME J.">
        <title>Potential for microbial H2 and metal transformations associated with novel bacteria and archaea in deep terrestrial subsurface sediments.</title>
        <authorList>
            <person name="Hernsdorf A.W."/>
            <person name="Amano Y."/>
            <person name="Miyakawa K."/>
            <person name="Ise K."/>
            <person name="Suzuki Y."/>
            <person name="Anantharaman K."/>
            <person name="Probst A."/>
            <person name="Burstein D."/>
            <person name="Thomas B.C."/>
            <person name="Banfield J.F."/>
        </authorList>
    </citation>
    <scope>NUCLEOTIDE SEQUENCE [LARGE SCALE GENOMIC DNA]</scope>
    <source>
        <strain evidence="2">HGW-Wallbacteria-1</strain>
    </source>
</reference>
<sequence length="117" mass="12528">MISLAAFTALVILTASIILSGGRESSRHDYLKPFQIPVAILIFLAAMVAFRTFSMEMGQISSLTPSPSFDSASAEGPGIFVLKSLFGAMTISGILCLVIWIGMGMGMAKQNHEKNEK</sequence>
<keyword evidence="1" id="KW-0812">Transmembrane</keyword>
<evidence type="ECO:0000313" key="3">
    <source>
        <dbReference type="Proteomes" id="UP000233256"/>
    </source>
</evidence>
<keyword evidence="1" id="KW-0472">Membrane</keyword>
<dbReference type="AlphaFoldDB" id="A0A2N1PQU7"/>
<keyword evidence="1" id="KW-1133">Transmembrane helix</keyword>
<accession>A0A2N1PQU7</accession>
<proteinExistence type="predicted"/>
<evidence type="ECO:0000256" key="1">
    <source>
        <dbReference type="SAM" id="Phobius"/>
    </source>
</evidence>
<feature type="transmembrane region" description="Helical" evidence="1">
    <location>
        <begin position="85"/>
        <end position="108"/>
    </location>
</feature>
<name>A0A2N1PQU7_9BACT</name>
<gene>
    <name evidence="2" type="ORF">CVV64_07430</name>
</gene>